<dbReference type="GO" id="GO:0016887">
    <property type="term" value="F:ATP hydrolysis activity"/>
    <property type="evidence" value="ECO:0007669"/>
    <property type="project" value="InterPro"/>
</dbReference>
<sequence>MKTGSEVLSLNGITKRFGSLTANDSISLDIVPGRIHCLLGENGAGKSTLMNILFGLLEPDEGEIKLGDRTLTLTNPKQAMAAGIGMVHQHFMLIPVFTVFENMVLGHEPSRAGVLDLNSARRKVRELSERYKLDVDPDALVEDLPVGIQQRVEILKALANDATYLIFDEPTAVLTPQEIDELMLVMKSLRDEGRAIVFITHKLREVREVADDITVIRRGKVVGEAEPGTSEGELAAMMVGRSVLLQVDKEEAKPGAERLVIDGLTVANASGAVAVDDLSLTVRGGEIVCIAGVQGNGQTELSEAILGTTMPVSGTVTLDGVDITTAKPARTIKAGLGYVPEDRHRDGFVGEFSIAENLVLDNLDAYSRFGSLDLRAIAENAKARIEEFDIRSSSYTQPVKSLSGGNQQKVVLARELSRPLTLLLASQPTRGVDVGAIEFLHKRIVAERDRGTAVLIVSTELEEVESLADRIAVMYRGRIVGIVDPDTPRDVLGLMMAGVSYDDAVATVQEGSTNE</sequence>
<keyword evidence="2" id="KW-0813">Transport</keyword>
<dbReference type="InterPro" id="IPR050107">
    <property type="entry name" value="ABC_carbohydrate_import_ATPase"/>
</dbReference>
<proteinExistence type="predicted"/>
<dbReference type="FunFam" id="3.40.50.300:FF:000127">
    <property type="entry name" value="Ribose import ATP-binding protein RbsA"/>
    <property type="match status" value="1"/>
</dbReference>
<evidence type="ECO:0000256" key="4">
    <source>
        <dbReference type="ARBA" id="ARBA00022737"/>
    </source>
</evidence>
<evidence type="ECO:0000256" key="6">
    <source>
        <dbReference type="ARBA" id="ARBA00022840"/>
    </source>
</evidence>
<evidence type="ECO:0000256" key="1">
    <source>
        <dbReference type="ARBA" id="ARBA00004202"/>
    </source>
</evidence>
<dbReference type="InterPro" id="IPR017871">
    <property type="entry name" value="ABC_transporter-like_CS"/>
</dbReference>
<dbReference type="Proteomes" id="UP000188235">
    <property type="component" value="Chromosome"/>
</dbReference>
<dbReference type="InterPro" id="IPR003439">
    <property type="entry name" value="ABC_transporter-like_ATP-bd"/>
</dbReference>
<keyword evidence="3" id="KW-1003">Cell membrane</keyword>
<keyword evidence="7" id="KW-1278">Translocase</keyword>
<evidence type="ECO:0000256" key="8">
    <source>
        <dbReference type="ARBA" id="ARBA00023136"/>
    </source>
</evidence>
<dbReference type="EMBL" id="CP019607">
    <property type="protein sequence ID" value="AQP52628.1"/>
    <property type="molecule type" value="Genomic_DNA"/>
</dbReference>
<evidence type="ECO:0000256" key="3">
    <source>
        <dbReference type="ARBA" id="ARBA00022475"/>
    </source>
</evidence>
<reference evidence="10 11" key="1">
    <citation type="journal article" date="2008" name="Int. J. Syst. Evol. Microbiol.">
        <title>Tessaracoccus flavescens sp. nov., isolated from marine sediment.</title>
        <authorList>
            <person name="Lee D.W."/>
            <person name="Lee S.D."/>
        </authorList>
    </citation>
    <scope>NUCLEOTIDE SEQUENCE [LARGE SCALE GENOMIC DNA]</scope>
    <source>
        <strain evidence="10 11">SST-39T</strain>
    </source>
</reference>
<keyword evidence="8" id="KW-0472">Membrane</keyword>
<dbReference type="Pfam" id="PF00005">
    <property type="entry name" value="ABC_tran"/>
    <property type="match status" value="2"/>
</dbReference>
<evidence type="ECO:0000256" key="5">
    <source>
        <dbReference type="ARBA" id="ARBA00022741"/>
    </source>
</evidence>
<dbReference type="CDD" id="cd03216">
    <property type="entry name" value="ABC_Carb_Monos_I"/>
    <property type="match status" value="1"/>
</dbReference>
<feature type="domain" description="ABC transporter" evidence="9">
    <location>
        <begin position="8"/>
        <end position="243"/>
    </location>
</feature>
<evidence type="ECO:0000256" key="2">
    <source>
        <dbReference type="ARBA" id="ARBA00022448"/>
    </source>
</evidence>
<dbReference type="PROSITE" id="PS50893">
    <property type="entry name" value="ABC_TRANSPORTER_2"/>
    <property type="match status" value="2"/>
</dbReference>
<keyword evidence="11" id="KW-1185">Reference proteome</keyword>
<dbReference type="KEGG" id="tfa:BW733_13275"/>
<protein>
    <submittedName>
        <fullName evidence="10">Heme ABC transporter ATP-binding protein</fullName>
    </submittedName>
</protein>
<dbReference type="PANTHER" id="PTHR43790:SF4">
    <property type="entry name" value="GUANOSINE IMPORT ATP-BINDING PROTEIN NUPO"/>
    <property type="match status" value="1"/>
</dbReference>
<accession>A0A1Q2D2M6</accession>
<evidence type="ECO:0000256" key="7">
    <source>
        <dbReference type="ARBA" id="ARBA00022967"/>
    </source>
</evidence>
<dbReference type="PANTHER" id="PTHR43790">
    <property type="entry name" value="CARBOHYDRATE TRANSPORT ATP-BINDING PROTEIN MG119-RELATED"/>
    <property type="match status" value="1"/>
</dbReference>
<dbReference type="CDD" id="cd03215">
    <property type="entry name" value="ABC_Carb_Monos_II"/>
    <property type="match status" value="1"/>
</dbReference>
<dbReference type="SMART" id="SM00382">
    <property type="entry name" value="AAA"/>
    <property type="match status" value="2"/>
</dbReference>
<feature type="domain" description="ABC transporter" evidence="9">
    <location>
        <begin position="259"/>
        <end position="501"/>
    </location>
</feature>
<dbReference type="PROSITE" id="PS00211">
    <property type="entry name" value="ABC_TRANSPORTER_1"/>
    <property type="match status" value="1"/>
</dbReference>
<dbReference type="Gene3D" id="3.40.50.300">
    <property type="entry name" value="P-loop containing nucleotide triphosphate hydrolases"/>
    <property type="match status" value="2"/>
</dbReference>
<dbReference type="SUPFAM" id="SSF52540">
    <property type="entry name" value="P-loop containing nucleoside triphosphate hydrolases"/>
    <property type="match status" value="2"/>
</dbReference>
<gene>
    <name evidence="10" type="ORF">BW733_13275</name>
</gene>
<dbReference type="RefSeq" id="WP_237268199.1">
    <property type="nucleotide sequence ID" value="NZ_CP019607.1"/>
</dbReference>
<evidence type="ECO:0000313" key="10">
    <source>
        <dbReference type="EMBL" id="AQP52628.1"/>
    </source>
</evidence>
<dbReference type="AlphaFoldDB" id="A0A1Q2D2M6"/>
<dbReference type="GO" id="GO:0005524">
    <property type="term" value="F:ATP binding"/>
    <property type="evidence" value="ECO:0007669"/>
    <property type="project" value="UniProtKB-KW"/>
</dbReference>
<keyword evidence="5" id="KW-0547">Nucleotide-binding</keyword>
<organism evidence="10 11">
    <name type="scientific">Tessaracoccus flavescens</name>
    <dbReference type="NCBI Taxonomy" id="399497"/>
    <lineage>
        <taxon>Bacteria</taxon>
        <taxon>Bacillati</taxon>
        <taxon>Actinomycetota</taxon>
        <taxon>Actinomycetes</taxon>
        <taxon>Propionibacteriales</taxon>
        <taxon>Propionibacteriaceae</taxon>
        <taxon>Tessaracoccus</taxon>
    </lineage>
</organism>
<comment type="subcellular location">
    <subcellularLocation>
        <location evidence="1">Cell membrane</location>
        <topology evidence="1">Peripheral membrane protein</topology>
    </subcellularLocation>
</comment>
<name>A0A1Q2D2M6_9ACTN</name>
<keyword evidence="4" id="KW-0677">Repeat</keyword>
<evidence type="ECO:0000259" key="9">
    <source>
        <dbReference type="PROSITE" id="PS50893"/>
    </source>
</evidence>
<dbReference type="GO" id="GO:0005886">
    <property type="term" value="C:plasma membrane"/>
    <property type="evidence" value="ECO:0007669"/>
    <property type="project" value="UniProtKB-SubCell"/>
</dbReference>
<dbReference type="InterPro" id="IPR027417">
    <property type="entry name" value="P-loop_NTPase"/>
</dbReference>
<dbReference type="STRING" id="399497.BW733_13275"/>
<keyword evidence="6 10" id="KW-0067">ATP-binding</keyword>
<evidence type="ECO:0000313" key="11">
    <source>
        <dbReference type="Proteomes" id="UP000188235"/>
    </source>
</evidence>
<dbReference type="InterPro" id="IPR003593">
    <property type="entry name" value="AAA+_ATPase"/>
</dbReference>